<evidence type="ECO:0000313" key="1">
    <source>
        <dbReference type="EMBL" id="QHS93593.1"/>
    </source>
</evidence>
<organism evidence="1">
    <name type="scientific">viral metagenome</name>
    <dbReference type="NCBI Taxonomy" id="1070528"/>
    <lineage>
        <taxon>unclassified sequences</taxon>
        <taxon>metagenomes</taxon>
        <taxon>organismal metagenomes</taxon>
    </lineage>
</organism>
<accession>A0A6C0BQQ7</accession>
<sequence>MQVEILQGRGTFVDILVDCFIILYGYWDVSTEGLLYLGLNRLPPPKWRRARIQYLRSRLAEFQDDKAVQRRLLSVLPLNRPFKLPLSKLQVQLKIT</sequence>
<dbReference type="AlphaFoldDB" id="A0A6C0BQQ7"/>
<protein>
    <submittedName>
        <fullName evidence="1">Uncharacterized protein</fullName>
    </submittedName>
</protein>
<dbReference type="EMBL" id="MN739207">
    <property type="protein sequence ID" value="QHS93593.1"/>
    <property type="molecule type" value="Genomic_DNA"/>
</dbReference>
<proteinExistence type="predicted"/>
<name>A0A6C0BQQ7_9ZZZZ</name>
<reference evidence="1" key="1">
    <citation type="journal article" date="2020" name="Nature">
        <title>Giant virus diversity and host interactions through global metagenomics.</title>
        <authorList>
            <person name="Schulz F."/>
            <person name="Roux S."/>
            <person name="Paez-Espino D."/>
            <person name="Jungbluth S."/>
            <person name="Walsh D.A."/>
            <person name="Denef V.J."/>
            <person name="McMahon K.D."/>
            <person name="Konstantinidis K.T."/>
            <person name="Eloe-Fadrosh E.A."/>
            <person name="Kyrpides N.C."/>
            <person name="Woyke T."/>
        </authorList>
    </citation>
    <scope>NUCLEOTIDE SEQUENCE</scope>
    <source>
        <strain evidence="1">GVMAG-M-3300018080-19</strain>
    </source>
</reference>